<proteinExistence type="predicted"/>
<dbReference type="Pfam" id="PF07690">
    <property type="entry name" value="MFS_1"/>
    <property type="match status" value="1"/>
</dbReference>
<evidence type="ECO:0000256" key="4">
    <source>
        <dbReference type="ARBA" id="ARBA00022692"/>
    </source>
</evidence>
<comment type="subcellular location">
    <subcellularLocation>
        <location evidence="1">Cell membrane</location>
        <topology evidence="1">Multi-pass membrane protein</topology>
    </subcellularLocation>
</comment>
<evidence type="ECO:0000256" key="1">
    <source>
        <dbReference type="ARBA" id="ARBA00004651"/>
    </source>
</evidence>
<organism evidence="10 11">
    <name type="scientific">Actinotalea fermentans</name>
    <dbReference type="NCBI Taxonomy" id="43671"/>
    <lineage>
        <taxon>Bacteria</taxon>
        <taxon>Bacillati</taxon>
        <taxon>Actinomycetota</taxon>
        <taxon>Actinomycetes</taxon>
        <taxon>Micrococcales</taxon>
        <taxon>Cellulomonadaceae</taxon>
        <taxon>Actinotalea</taxon>
    </lineage>
</organism>
<feature type="region of interest" description="Disordered" evidence="7">
    <location>
        <begin position="1"/>
        <end position="22"/>
    </location>
</feature>
<dbReference type="OrthoDB" id="4080117at2"/>
<dbReference type="CDD" id="cd17321">
    <property type="entry name" value="MFS_MMR_MDR_like"/>
    <property type="match status" value="1"/>
</dbReference>
<keyword evidence="2" id="KW-0813">Transport</keyword>
<dbReference type="PANTHER" id="PTHR42718">
    <property type="entry name" value="MAJOR FACILITATOR SUPERFAMILY MULTIDRUG TRANSPORTER MFSC"/>
    <property type="match status" value="1"/>
</dbReference>
<evidence type="ECO:0000256" key="6">
    <source>
        <dbReference type="ARBA" id="ARBA00023136"/>
    </source>
</evidence>
<dbReference type="AlphaFoldDB" id="A0A511YYB9"/>
<evidence type="ECO:0000256" key="8">
    <source>
        <dbReference type="SAM" id="Phobius"/>
    </source>
</evidence>
<protein>
    <submittedName>
        <fullName evidence="10">MFS transporter</fullName>
    </submittedName>
</protein>
<dbReference type="NCBIfam" id="TIGR00711">
    <property type="entry name" value="efflux_EmrB"/>
    <property type="match status" value="1"/>
</dbReference>
<dbReference type="InterPro" id="IPR020846">
    <property type="entry name" value="MFS_dom"/>
</dbReference>
<sequence length="513" mass="52734">MDPARLEPPGTAAAATTTRAETAPDPRRWWGLVAIALAQLMVVLDMTIVNIALPSAQADLGISDADRQWVITAYTLAFGGLLLLGGRVGDLIGRKRALIVGLAGFAAASALGGAAANLGMLLGARALQGIFAALLAPAALSLVTVTFTEPHERARAFGIYGAIAGGGSAVGLIVGGLLTQYVDWRWTLLVNAPIAALAIAGAVAFLRDRREQRETRLDVAGALLASGGLLAIVYGLSEAEQEGWTAPLVLAMFAVGLALLAAFVVVERRTEHALLPLRVLRDRNRGGALLAVGLSTIGMFGLFLFLTYYLQVIQGYSPVRTGLAFLPMTAGMMLGSVGIAARLLPRVAPRRIMVPGLVIAASALAYLTQIEVGSSYLLHVLPSLVFLGLGMGITFMPAMATATLGVAPRDAGVASATVNTAQQVGGSIGIALLNTVATSATASYLTTHGAANEVAVAIGTVHGFSVAIWYSTAFLVAAAVVAALMITARPRAAHPDAGRTPEPAEEALAAALV</sequence>
<dbReference type="SUPFAM" id="SSF103473">
    <property type="entry name" value="MFS general substrate transporter"/>
    <property type="match status" value="1"/>
</dbReference>
<feature type="domain" description="Major facilitator superfamily (MFS) profile" evidence="9">
    <location>
        <begin position="31"/>
        <end position="491"/>
    </location>
</feature>
<dbReference type="RefSeq" id="WP_146819551.1">
    <property type="nucleotide sequence ID" value="NZ_BJYK01000005.1"/>
</dbReference>
<accession>A0A511YYB9</accession>
<feature type="transmembrane region" description="Helical" evidence="8">
    <location>
        <begin position="322"/>
        <end position="344"/>
    </location>
</feature>
<evidence type="ECO:0000256" key="2">
    <source>
        <dbReference type="ARBA" id="ARBA00022448"/>
    </source>
</evidence>
<comment type="caution">
    <text evidence="10">The sequence shown here is derived from an EMBL/GenBank/DDBJ whole genome shotgun (WGS) entry which is preliminary data.</text>
</comment>
<feature type="transmembrane region" description="Helical" evidence="8">
    <location>
        <begin position="69"/>
        <end position="86"/>
    </location>
</feature>
<dbReference type="PROSITE" id="PS50850">
    <property type="entry name" value="MFS"/>
    <property type="match status" value="1"/>
</dbReference>
<feature type="transmembrane region" description="Helical" evidence="8">
    <location>
        <begin position="29"/>
        <end position="49"/>
    </location>
</feature>
<feature type="compositionally biased region" description="Low complexity" evidence="7">
    <location>
        <begin position="11"/>
        <end position="21"/>
    </location>
</feature>
<dbReference type="Proteomes" id="UP000321484">
    <property type="component" value="Unassembled WGS sequence"/>
</dbReference>
<gene>
    <name evidence="10" type="ORF">AFE02nite_19310</name>
</gene>
<dbReference type="PANTHER" id="PTHR42718:SF46">
    <property type="entry name" value="BLR6921 PROTEIN"/>
    <property type="match status" value="1"/>
</dbReference>
<feature type="transmembrane region" description="Helical" evidence="8">
    <location>
        <begin position="384"/>
        <end position="407"/>
    </location>
</feature>
<feature type="transmembrane region" description="Helical" evidence="8">
    <location>
        <begin position="428"/>
        <end position="447"/>
    </location>
</feature>
<dbReference type="InterPro" id="IPR036259">
    <property type="entry name" value="MFS_trans_sf"/>
</dbReference>
<dbReference type="EMBL" id="BJYK01000005">
    <property type="protein sequence ID" value="GEN80197.1"/>
    <property type="molecule type" value="Genomic_DNA"/>
</dbReference>
<feature type="transmembrane region" description="Helical" evidence="8">
    <location>
        <begin position="98"/>
        <end position="120"/>
    </location>
</feature>
<keyword evidence="5 8" id="KW-1133">Transmembrane helix</keyword>
<dbReference type="Gene3D" id="1.20.1250.20">
    <property type="entry name" value="MFS general substrate transporter like domains"/>
    <property type="match status" value="1"/>
</dbReference>
<feature type="transmembrane region" description="Helical" evidence="8">
    <location>
        <begin position="467"/>
        <end position="486"/>
    </location>
</feature>
<feature type="transmembrane region" description="Helical" evidence="8">
    <location>
        <begin position="356"/>
        <end position="378"/>
    </location>
</feature>
<feature type="transmembrane region" description="Helical" evidence="8">
    <location>
        <begin position="248"/>
        <end position="266"/>
    </location>
</feature>
<evidence type="ECO:0000259" key="9">
    <source>
        <dbReference type="PROSITE" id="PS50850"/>
    </source>
</evidence>
<evidence type="ECO:0000313" key="11">
    <source>
        <dbReference type="Proteomes" id="UP000321484"/>
    </source>
</evidence>
<dbReference type="Gene3D" id="1.20.1720.10">
    <property type="entry name" value="Multidrug resistance protein D"/>
    <property type="match status" value="1"/>
</dbReference>
<dbReference type="InterPro" id="IPR011701">
    <property type="entry name" value="MFS"/>
</dbReference>
<feature type="transmembrane region" description="Helical" evidence="8">
    <location>
        <begin position="157"/>
        <end position="178"/>
    </location>
</feature>
<keyword evidence="3" id="KW-1003">Cell membrane</keyword>
<evidence type="ECO:0000256" key="5">
    <source>
        <dbReference type="ARBA" id="ARBA00022989"/>
    </source>
</evidence>
<evidence type="ECO:0000256" key="3">
    <source>
        <dbReference type="ARBA" id="ARBA00022475"/>
    </source>
</evidence>
<feature type="transmembrane region" description="Helical" evidence="8">
    <location>
        <begin position="126"/>
        <end position="145"/>
    </location>
</feature>
<evidence type="ECO:0000256" key="7">
    <source>
        <dbReference type="SAM" id="MobiDB-lite"/>
    </source>
</evidence>
<feature type="transmembrane region" description="Helical" evidence="8">
    <location>
        <begin position="184"/>
        <end position="205"/>
    </location>
</feature>
<keyword evidence="11" id="KW-1185">Reference proteome</keyword>
<feature type="transmembrane region" description="Helical" evidence="8">
    <location>
        <begin position="217"/>
        <end position="236"/>
    </location>
</feature>
<name>A0A511YYB9_9CELL</name>
<reference evidence="10 11" key="1">
    <citation type="submission" date="2019-07" db="EMBL/GenBank/DDBJ databases">
        <title>Whole genome shotgun sequence of Actinotalea fermentans NBRC 105374.</title>
        <authorList>
            <person name="Hosoyama A."/>
            <person name="Uohara A."/>
            <person name="Ohji S."/>
            <person name="Ichikawa N."/>
        </authorList>
    </citation>
    <scope>NUCLEOTIDE SEQUENCE [LARGE SCALE GENOMIC DNA]</scope>
    <source>
        <strain evidence="10 11">NBRC 105374</strain>
    </source>
</reference>
<evidence type="ECO:0000313" key="10">
    <source>
        <dbReference type="EMBL" id="GEN80197.1"/>
    </source>
</evidence>
<dbReference type="InterPro" id="IPR004638">
    <property type="entry name" value="EmrB-like"/>
</dbReference>
<keyword evidence="4 8" id="KW-0812">Transmembrane</keyword>
<feature type="transmembrane region" description="Helical" evidence="8">
    <location>
        <begin position="287"/>
        <end position="310"/>
    </location>
</feature>
<dbReference type="GO" id="GO:0005886">
    <property type="term" value="C:plasma membrane"/>
    <property type="evidence" value="ECO:0007669"/>
    <property type="project" value="UniProtKB-SubCell"/>
</dbReference>
<keyword evidence="6 8" id="KW-0472">Membrane</keyword>
<dbReference type="GO" id="GO:0022857">
    <property type="term" value="F:transmembrane transporter activity"/>
    <property type="evidence" value="ECO:0007669"/>
    <property type="project" value="InterPro"/>
</dbReference>